<dbReference type="PANTHER" id="PTHR43591:SF102">
    <property type="entry name" value="S-ADENOSYL-L-METHIONINE-DEPENDENT METHYLTRANSFERASE"/>
    <property type="match status" value="1"/>
</dbReference>
<feature type="non-terminal residue" evidence="2">
    <location>
        <position position="342"/>
    </location>
</feature>
<dbReference type="Gene3D" id="2.60.120.10">
    <property type="entry name" value="Jelly Rolls"/>
    <property type="match status" value="1"/>
</dbReference>
<feature type="non-terminal residue" evidence="2">
    <location>
        <position position="1"/>
    </location>
</feature>
<accession>A0A9P7SDY0</accession>
<gene>
    <name evidence="2" type="ORF">E4U60_007237</name>
</gene>
<comment type="caution">
    <text evidence="2">The sequence shown here is derived from an EMBL/GenBank/DDBJ whole genome shotgun (WGS) entry which is preliminary data.</text>
</comment>
<evidence type="ECO:0000313" key="2">
    <source>
        <dbReference type="EMBL" id="KAG5929940.1"/>
    </source>
</evidence>
<dbReference type="EMBL" id="SRPO01000792">
    <property type="protein sequence ID" value="KAG5929940.1"/>
    <property type="molecule type" value="Genomic_DNA"/>
</dbReference>
<dbReference type="InterPro" id="IPR029063">
    <property type="entry name" value="SAM-dependent_MTases_sf"/>
</dbReference>
<proteinExistence type="inferred from homology"/>
<dbReference type="OrthoDB" id="2013972at2759"/>
<dbReference type="InterPro" id="IPR014710">
    <property type="entry name" value="RmlC-like_jellyroll"/>
</dbReference>
<evidence type="ECO:0008006" key="4">
    <source>
        <dbReference type="Google" id="ProtNLM"/>
    </source>
</evidence>
<dbReference type="AlphaFoldDB" id="A0A9P7SDY0"/>
<dbReference type="Pfam" id="PF13489">
    <property type="entry name" value="Methyltransf_23"/>
    <property type="match status" value="1"/>
</dbReference>
<evidence type="ECO:0000256" key="1">
    <source>
        <dbReference type="ARBA" id="ARBA00038158"/>
    </source>
</evidence>
<reference evidence="2 3" key="1">
    <citation type="journal article" date="2020" name="bioRxiv">
        <title>Whole genome comparisons of ergot fungi reveals the divergence and evolution of species within the genus Claviceps are the result of varying mechanisms driving genome evolution and host range expansion.</title>
        <authorList>
            <person name="Wyka S.A."/>
            <person name="Mondo S.J."/>
            <person name="Liu M."/>
            <person name="Dettman J."/>
            <person name="Nalam V."/>
            <person name="Broders K.D."/>
        </authorList>
    </citation>
    <scope>NUCLEOTIDE SEQUENCE [LARGE SCALE GENOMIC DNA]</scope>
    <source>
        <strain evidence="2 3">CCC 1485</strain>
    </source>
</reference>
<dbReference type="PANTHER" id="PTHR43591">
    <property type="entry name" value="METHYLTRANSFERASE"/>
    <property type="match status" value="1"/>
</dbReference>
<sequence>GGNGYLLPVDTEEQERLATANPSCHVTGTDISAFQRPHSLPNLNFVLHDIEKDAWPAQYGGDYDYIHLRYTVTCFDSTPAVLRRAFELLRPGGWIEFYDPNHVFLPVDRPLEGTALGKWISSVVEGAQRVGRDFLKPTKYVGWMRDAGFTDVTETRFGIPTNPWAKDARLKKMGRLNAKNELAVVGSLGKTLRLAVEDEKEAEALEEGARRDVQDPNLHFFREMRAKPETVDGQDANADLGLYLNFNDKDAGKPQPLRGDYGGTANGPQTYEYEKLNSDSFAPPGTDKGSVPNAKWPLGLSHNQPGYKGKAGWARQQNKSHLPAAKTYPYRIGSVQAVIVFQ</sequence>
<dbReference type="GO" id="GO:0008168">
    <property type="term" value="F:methyltransferase activity"/>
    <property type="evidence" value="ECO:0007669"/>
    <property type="project" value="TreeGrafter"/>
</dbReference>
<dbReference type="CDD" id="cd02440">
    <property type="entry name" value="AdoMet_MTases"/>
    <property type="match status" value="1"/>
</dbReference>
<dbReference type="SUPFAM" id="SSF53335">
    <property type="entry name" value="S-adenosyl-L-methionine-dependent methyltransferases"/>
    <property type="match status" value="1"/>
</dbReference>
<organism evidence="2 3">
    <name type="scientific">Claviceps pazoutovae</name>
    <dbReference type="NCBI Taxonomy" id="1649127"/>
    <lineage>
        <taxon>Eukaryota</taxon>
        <taxon>Fungi</taxon>
        <taxon>Dikarya</taxon>
        <taxon>Ascomycota</taxon>
        <taxon>Pezizomycotina</taxon>
        <taxon>Sordariomycetes</taxon>
        <taxon>Hypocreomycetidae</taxon>
        <taxon>Hypocreales</taxon>
        <taxon>Clavicipitaceae</taxon>
        <taxon>Claviceps</taxon>
    </lineage>
</organism>
<protein>
    <recommendedName>
        <fullName evidence="4">Methyltransferase</fullName>
    </recommendedName>
</protein>
<evidence type="ECO:0000313" key="3">
    <source>
        <dbReference type="Proteomes" id="UP000706124"/>
    </source>
</evidence>
<dbReference type="Proteomes" id="UP000706124">
    <property type="component" value="Unassembled WGS sequence"/>
</dbReference>
<name>A0A9P7SDY0_9HYPO</name>
<dbReference type="Gene3D" id="3.40.50.150">
    <property type="entry name" value="Vaccinia Virus protein VP39"/>
    <property type="match status" value="1"/>
</dbReference>
<keyword evidence="3" id="KW-1185">Reference proteome</keyword>
<comment type="similarity">
    <text evidence="1">Belongs to the methyltransferase superfamily. LaeA methyltransferase family.</text>
</comment>